<name>A0A0F9FHT7_9ZZZZ</name>
<accession>A0A0F9FHT7</accession>
<gene>
    <name evidence="1" type="ORF">LCGC14_2028820</name>
</gene>
<protein>
    <submittedName>
        <fullName evidence="1">Uncharacterized protein</fullName>
    </submittedName>
</protein>
<organism evidence="1">
    <name type="scientific">marine sediment metagenome</name>
    <dbReference type="NCBI Taxonomy" id="412755"/>
    <lineage>
        <taxon>unclassified sequences</taxon>
        <taxon>metagenomes</taxon>
        <taxon>ecological metagenomes</taxon>
    </lineage>
</organism>
<comment type="caution">
    <text evidence="1">The sequence shown here is derived from an EMBL/GenBank/DDBJ whole genome shotgun (WGS) entry which is preliminary data.</text>
</comment>
<dbReference type="AlphaFoldDB" id="A0A0F9FHT7"/>
<proteinExistence type="predicted"/>
<sequence>MVDTITLSKRIQPGTLEKVLSLSPAERAIATRELLAAGGGTGDVRIALTKRKVAAQRARQAAETKRLAQEKQRREAIARVTKKRKEIRGAELKRREEKAQVQTIAGQLKGLAPPSKGFTSAVKAREAGKTLTPAQRTAIRSRGILVTRRLAGTFGKDIGFASEVGAITRFQDQQPQRLSAVSSQVRESSFGVTLQPGERLAFKPGTLGQLTETERITFGQKFLSAIGRGEFPTEEIRSQEVIAVPSGQRVPSGFALIDPTSGERVFGPSGETAGEIRRRVKTQLKEEGTFAERTAFAIFPSVTRADPLGLKSIALGAQDIFGRLGTDFDPTKLPRRRREIEEEAIARSFGATGESLVSTPRFLASSPVVQTAAFATAGLAIGGIATGIAETATTIPFFAPSIARGLQVATIAAPTAAIVAPAIVGPATEAFLVSPTIQQVRDIRSAGGGSEDVFAGVGEKAINIAAFAAGFGAGVSEGLPIKIRGVQVGGQTRVQGVFFDPGLGGGRGRREQ</sequence>
<reference evidence="1" key="1">
    <citation type="journal article" date="2015" name="Nature">
        <title>Complex archaea that bridge the gap between prokaryotes and eukaryotes.</title>
        <authorList>
            <person name="Spang A."/>
            <person name="Saw J.H."/>
            <person name="Jorgensen S.L."/>
            <person name="Zaremba-Niedzwiedzka K."/>
            <person name="Martijn J."/>
            <person name="Lind A.E."/>
            <person name="van Eijk R."/>
            <person name="Schleper C."/>
            <person name="Guy L."/>
            <person name="Ettema T.J."/>
        </authorList>
    </citation>
    <scope>NUCLEOTIDE SEQUENCE</scope>
</reference>
<evidence type="ECO:0000313" key="1">
    <source>
        <dbReference type="EMBL" id="KKL78041.1"/>
    </source>
</evidence>
<dbReference type="EMBL" id="LAZR01023577">
    <property type="protein sequence ID" value="KKL78041.1"/>
    <property type="molecule type" value="Genomic_DNA"/>
</dbReference>